<evidence type="ECO:0000313" key="4">
    <source>
        <dbReference type="EMBL" id="MBM7589693.1"/>
    </source>
</evidence>
<evidence type="ECO:0000256" key="2">
    <source>
        <dbReference type="ARBA" id="ARBA00023002"/>
    </source>
</evidence>
<keyword evidence="2" id="KW-0560">Oxidoreductase</keyword>
<dbReference type="RefSeq" id="WP_204517415.1">
    <property type="nucleotide sequence ID" value="NZ_BAABIN010000038.1"/>
</dbReference>
<protein>
    <submittedName>
        <fullName evidence="4">NAD(P)-dependent dehydrogenase (Short-subunit alcohol dehydrogenase family)</fullName>
    </submittedName>
</protein>
<dbReference type="NCBIfam" id="NF009466">
    <property type="entry name" value="PRK12826.1-2"/>
    <property type="match status" value="1"/>
</dbReference>
<dbReference type="PANTHER" id="PTHR42879:SF2">
    <property type="entry name" value="3-OXOACYL-[ACYL-CARRIER-PROTEIN] REDUCTASE FABG"/>
    <property type="match status" value="1"/>
</dbReference>
<keyword evidence="5" id="KW-1185">Reference proteome</keyword>
<dbReference type="SUPFAM" id="SSF51735">
    <property type="entry name" value="NAD(P)-binding Rossmann-fold domains"/>
    <property type="match status" value="1"/>
</dbReference>
<dbReference type="PROSITE" id="PS00061">
    <property type="entry name" value="ADH_SHORT"/>
    <property type="match status" value="1"/>
</dbReference>
<dbReference type="GO" id="GO:0032787">
    <property type="term" value="P:monocarboxylic acid metabolic process"/>
    <property type="evidence" value="ECO:0007669"/>
    <property type="project" value="UniProtKB-ARBA"/>
</dbReference>
<dbReference type="InterPro" id="IPR036291">
    <property type="entry name" value="NAD(P)-bd_dom_sf"/>
</dbReference>
<name>A0A938XXY6_9BACL</name>
<accession>A0A938XXY6</accession>
<dbReference type="Gene3D" id="3.40.50.720">
    <property type="entry name" value="NAD(P)-binding Rossmann-like Domain"/>
    <property type="match status" value="1"/>
</dbReference>
<evidence type="ECO:0000259" key="3">
    <source>
        <dbReference type="SMART" id="SM00822"/>
    </source>
</evidence>
<organism evidence="4 5">
    <name type="scientific">Brevibacillus fulvus</name>
    <dbReference type="NCBI Taxonomy" id="1125967"/>
    <lineage>
        <taxon>Bacteria</taxon>
        <taxon>Bacillati</taxon>
        <taxon>Bacillota</taxon>
        <taxon>Bacilli</taxon>
        <taxon>Bacillales</taxon>
        <taxon>Paenibacillaceae</taxon>
        <taxon>Brevibacillus</taxon>
    </lineage>
</organism>
<proteinExistence type="inferred from homology"/>
<dbReference type="Proteomes" id="UP000717624">
    <property type="component" value="Unassembled WGS sequence"/>
</dbReference>
<dbReference type="InterPro" id="IPR057326">
    <property type="entry name" value="KR_dom"/>
</dbReference>
<feature type="domain" description="Ketoreductase" evidence="3">
    <location>
        <begin position="11"/>
        <end position="190"/>
    </location>
</feature>
<comment type="similarity">
    <text evidence="1">Belongs to the short-chain dehydrogenases/reductases (SDR) family.</text>
</comment>
<dbReference type="GO" id="GO:0016491">
    <property type="term" value="F:oxidoreductase activity"/>
    <property type="evidence" value="ECO:0007669"/>
    <property type="project" value="UniProtKB-KW"/>
</dbReference>
<dbReference type="PRINTS" id="PR00080">
    <property type="entry name" value="SDRFAMILY"/>
</dbReference>
<dbReference type="Pfam" id="PF13561">
    <property type="entry name" value="adh_short_C2"/>
    <property type="match status" value="1"/>
</dbReference>
<dbReference type="FunFam" id="3.40.50.720:FF:000173">
    <property type="entry name" value="3-oxoacyl-[acyl-carrier protein] reductase"/>
    <property type="match status" value="1"/>
</dbReference>
<gene>
    <name evidence="4" type="ORF">JOD01_001293</name>
</gene>
<dbReference type="SMART" id="SM00822">
    <property type="entry name" value="PKS_KR"/>
    <property type="match status" value="1"/>
</dbReference>
<reference evidence="4" key="1">
    <citation type="submission" date="2021-01" db="EMBL/GenBank/DDBJ databases">
        <title>Genomic Encyclopedia of Type Strains, Phase IV (KMG-IV): sequencing the most valuable type-strain genomes for metagenomic binning, comparative biology and taxonomic classification.</title>
        <authorList>
            <person name="Goeker M."/>
        </authorList>
    </citation>
    <scope>NUCLEOTIDE SEQUENCE</scope>
    <source>
        <strain evidence="4">DSM 25523</strain>
    </source>
</reference>
<dbReference type="AlphaFoldDB" id="A0A938XXY6"/>
<comment type="caution">
    <text evidence="4">The sequence shown here is derived from an EMBL/GenBank/DDBJ whole genome shotgun (WGS) entry which is preliminary data.</text>
</comment>
<evidence type="ECO:0000313" key="5">
    <source>
        <dbReference type="Proteomes" id="UP000717624"/>
    </source>
</evidence>
<dbReference type="InterPro" id="IPR002347">
    <property type="entry name" value="SDR_fam"/>
</dbReference>
<dbReference type="PANTHER" id="PTHR42879">
    <property type="entry name" value="3-OXOACYL-(ACYL-CARRIER-PROTEIN) REDUCTASE"/>
    <property type="match status" value="1"/>
</dbReference>
<dbReference type="InterPro" id="IPR050259">
    <property type="entry name" value="SDR"/>
</dbReference>
<evidence type="ECO:0000256" key="1">
    <source>
        <dbReference type="ARBA" id="ARBA00006484"/>
    </source>
</evidence>
<sequence>MTDCKWDFSGKVALVTGGSRGIGRACVQQLARAGAEVIFTYASHEQAAYELVEECYRNGSAKITAIRANFREQADRERLAERIAQQSHLHFLIHNAGLLSDAPLYKMTDTQWEEVLQVNLDSFFGIAKAAIRPLSRSQGSIVSVASVAGMAGGIGQVNYSAAKAGMIGFTKALAREVGGLGIRVNAVAPGYVETEMVSAIPEEKKKKRYAANALKRIGQADEIAAAILFLLSEQASFITAQVLVADGGLL</sequence>
<dbReference type="EMBL" id="JAFBEB010000003">
    <property type="protein sequence ID" value="MBM7589693.1"/>
    <property type="molecule type" value="Genomic_DNA"/>
</dbReference>
<dbReference type="InterPro" id="IPR020904">
    <property type="entry name" value="Sc_DH/Rdtase_CS"/>
</dbReference>
<dbReference type="PRINTS" id="PR00081">
    <property type="entry name" value="GDHRDH"/>
</dbReference>